<accession>A0A7W5FJI6</accession>
<protein>
    <submittedName>
        <fullName evidence="2">Uncharacterized protein</fullName>
    </submittedName>
</protein>
<reference evidence="2 3" key="1">
    <citation type="submission" date="2020-08" db="EMBL/GenBank/DDBJ databases">
        <title>Genomic Encyclopedia of Type Strains, Phase III (KMG-III): the genomes of soil and plant-associated and newly described type strains.</title>
        <authorList>
            <person name="Whitman W."/>
        </authorList>
    </citation>
    <scope>NUCLEOTIDE SEQUENCE [LARGE SCALE GENOMIC DNA]</scope>
    <source>
        <strain evidence="2 3">CECT 3287</strain>
    </source>
</reference>
<dbReference type="EMBL" id="JACHXF010000029">
    <property type="protein sequence ID" value="MBB3100794.1"/>
    <property type="molecule type" value="Genomic_DNA"/>
</dbReference>
<gene>
    <name evidence="2" type="ORF">FHR83_008520</name>
</gene>
<keyword evidence="1" id="KW-0812">Transmembrane</keyword>
<evidence type="ECO:0000256" key="1">
    <source>
        <dbReference type="SAM" id="Phobius"/>
    </source>
</evidence>
<keyword evidence="1" id="KW-1133">Transmembrane helix</keyword>
<dbReference type="RefSeq" id="WP_183226836.1">
    <property type="nucleotide sequence ID" value="NZ_BMPW01000030.1"/>
</dbReference>
<evidence type="ECO:0000313" key="2">
    <source>
        <dbReference type="EMBL" id="MBB3100794.1"/>
    </source>
</evidence>
<comment type="caution">
    <text evidence="2">The sequence shown here is derived from an EMBL/GenBank/DDBJ whole genome shotgun (WGS) entry which is preliminary data.</text>
</comment>
<organism evidence="2 3">
    <name type="scientific">Actinoplanes campanulatus</name>
    <dbReference type="NCBI Taxonomy" id="113559"/>
    <lineage>
        <taxon>Bacteria</taxon>
        <taxon>Bacillati</taxon>
        <taxon>Actinomycetota</taxon>
        <taxon>Actinomycetes</taxon>
        <taxon>Micromonosporales</taxon>
        <taxon>Micromonosporaceae</taxon>
        <taxon>Actinoplanes</taxon>
    </lineage>
</organism>
<dbReference type="AlphaFoldDB" id="A0A7W5FJI6"/>
<keyword evidence="1" id="KW-0472">Membrane</keyword>
<dbReference type="Proteomes" id="UP000590749">
    <property type="component" value="Unassembled WGS sequence"/>
</dbReference>
<keyword evidence="3" id="KW-1185">Reference proteome</keyword>
<evidence type="ECO:0000313" key="3">
    <source>
        <dbReference type="Proteomes" id="UP000590749"/>
    </source>
</evidence>
<name>A0A7W5FJI6_9ACTN</name>
<feature type="transmembrane region" description="Helical" evidence="1">
    <location>
        <begin position="532"/>
        <end position="554"/>
    </location>
</feature>
<proteinExistence type="predicted"/>
<sequence>MTDLFAETSAADLPDDLAPAVYARIVPGSAAPAVPVDALDAPALPPVFLSGDESWRGSRTQVDLWQPDRRLPPVRLPLDPARLGELVDIWYRTEGWARVDEMIKLARGNALDRALGPHWGPSTDLDASRWDEITAAVRGLLRAADEQSLRIGRPLVVAEELARREVLYRLDATMATVAAEMARLDPRGPYARFADEKQRIGLTPATLAERLRQRPWRPDPEAPEFRTLVTLLGDLGRVRSWAVDVRRSHSAKIDAAAAAAARSLAMTLTEVWLLPVTTGIAKRLVPGIRQLTDELSGTGLGSATARIGEEIRLAADAVAAAAQYVVVVEAGVITVFPLARGLDLPALAGRDGQAVARACADAVTTVVEAAARVDTEIAPVPQSLQHLGESRPDVKTGERSLIHEKAQRLGGNPEKRTPRDAFDHPVAVFAALTEAGFGDGTLPWAAATEVMRARGLPTRYTEHWKNLNTAGGLASLIAKRSGLLPQLSAAGHSTVEAYRETICFQMGRTSWAATLDPALRLIEEEPGYGDLAMAYGAAAFDIGLLILELALLAAK</sequence>